<evidence type="ECO:0000313" key="1">
    <source>
        <dbReference type="EMBL" id="PAX06436.1"/>
    </source>
</evidence>
<dbReference type="AlphaFoldDB" id="A0A2A2SB07"/>
<sequence length="72" mass="7613">MSRAINVAVAEQEVLNACRMHGAEVSAIETLASGGTRVVLTNSDGAATMKRVFGAKLLTGAVRRTPLRTWSL</sequence>
<comment type="caution">
    <text evidence="1">The sequence shown here is derived from an EMBL/GenBank/DDBJ whole genome shotgun (WGS) entry which is preliminary data.</text>
</comment>
<dbReference type="EMBL" id="NSLI01000006">
    <property type="protein sequence ID" value="PAX06436.1"/>
    <property type="molecule type" value="Genomic_DNA"/>
</dbReference>
<proteinExistence type="predicted"/>
<protein>
    <submittedName>
        <fullName evidence="1">Uncharacterized protein</fullName>
    </submittedName>
</protein>
<reference evidence="2" key="1">
    <citation type="submission" date="2017-09" db="EMBL/GenBank/DDBJ databases">
        <authorList>
            <person name="Feng G."/>
            <person name="Zhu H."/>
        </authorList>
    </citation>
    <scope>NUCLEOTIDE SEQUENCE [LARGE SCALE GENOMIC DNA]</scope>
    <source>
        <strain evidence="2">1PNM-20</strain>
    </source>
</reference>
<evidence type="ECO:0000313" key="2">
    <source>
        <dbReference type="Proteomes" id="UP000218151"/>
    </source>
</evidence>
<dbReference type="Proteomes" id="UP000218151">
    <property type="component" value="Unassembled WGS sequence"/>
</dbReference>
<gene>
    <name evidence="1" type="ORF">CKY28_16880</name>
</gene>
<dbReference type="RefSeq" id="WP_095999571.1">
    <property type="nucleotide sequence ID" value="NZ_NSLI01000006.1"/>
</dbReference>
<name>A0A2A2SB07_9SPHN</name>
<accession>A0A2A2SB07</accession>
<organism evidence="1 2">
    <name type="scientific">Sphingomonas lenta</name>
    <dbReference type="NCBI Taxonomy" id="1141887"/>
    <lineage>
        <taxon>Bacteria</taxon>
        <taxon>Pseudomonadati</taxon>
        <taxon>Pseudomonadota</taxon>
        <taxon>Alphaproteobacteria</taxon>
        <taxon>Sphingomonadales</taxon>
        <taxon>Sphingomonadaceae</taxon>
        <taxon>Sphingomonas</taxon>
    </lineage>
</organism>
<dbReference type="OrthoDB" id="7508443at2"/>
<keyword evidence="2" id="KW-1185">Reference proteome</keyword>